<keyword evidence="1" id="KW-0378">Hydrolase</keyword>
<dbReference type="InterPro" id="IPR051540">
    <property type="entry name" value="S-2-haloacid_dehalogenase"/>
</dbReference>
<dbReference type="OrthoDB" id="20198at2759"/>
<feature type="region of interest" description="Disordered" evidence="2">
    <location>
        <begin position="88"/>
        <end position="120"/>
    </location>
</feature>
<evidence type="ECO:0000256" key="2">
    <source>
        <dbReference type="SAM" id="MobiDB-lite"/>
    </source>
</evidence>
<name>A0A9P5PNU9_9AGAR</name>
<gene>
    <name evidence="3" type="ORF">BDP27DRAFT_1384223</name>
</gene>
<dbReference type="PANTHER" id="PTHR43316">
    <property type="entry name" value="HYDROLASE, HALOACID DELAHOGENASE-RELATED"/>
    <property type="match status" value="1"/>
</dbReference>
<evidence type="ECO:0000313" key="4">
    <source>
        <dbReference type="Proteomes" id="UP000772434"/>
    </source>
</evidence>
<dbReference type="Gene3D" id="3.40.50.1000">
    <property type="entry name" value="HAD superfamily/HAD-like"/>
    <property type="match status" value="1"/>
</dbReference>
<dbReference type="InterPro" id="IPR023214">
    <property type="entry name" value="HAD_sf"/>
</dbReference>
<sequence>MSDTTKKLTDYQILVFDVYGTIVDWETGIYEGLKPMLSKYPESLKWTRKQVLDAYTAVEKELQANYPHMLYCDILAKVYEAMEQGLKTASEKPTETRESDTAVSDGLSPSASTSAPSVSDDHVRFGQSIKDWPIFPDSTAALRALSKQYKLVVLSNVDRTSFARTLAKLSDSDSPYSPEVYSPPESTEYWFPQRTPASKSPFTLVLTAQDVQSYKPALHGFEVALDVIRKEPALLNVAKEQVLWVAQSLFHDIAPVSQIGITNAHMGFTTPEPPYCWRFNTLGEMADAVAKEQFADVIVS</sequence>
<dbReference type="Proteomes" id="UP000772434">
    <property type="component" value="Unassembled WGS sequence"/>
</dbReference>
<dbReference type="InterPro" id="IPR036412">
    <property type="entry name" value="HAD-like_sf"/>
</dbReference>
<evidence type="ECO:0000256" key="1">
    <source>
        <dbReference type="ARBA" id="ARBA00022801"/>
    </source>
</evidence>
<feature type="compositionally biased region" description="Low complexity" evidence="2">
    <location>
        <begin position="108"/>
        <end position="118"/>
    </location>
</feature>
<dbReference type="GO" id="GO:0016787">
    <property type="term" value="F:hydrolase activity"/>
    <property type="evidence" value="ECO:0007669"/>
    <property type="project" value="UniProtKB-KW"/>
</dbReference>
<accession>A0A9P5PNU9</accession>
<protein>
    <submittedName>
        <fullName evidence="3">HAD-like domain-containing protein</fullName>
    </submittedName>
</protein>
<proteinExistence type="predicted"/>
<keyword evidence="4" id="KW-1185">Reference proteome</keyword>
<comment type="caution">
    <text evidence="3">The sequence shown here is derived from an EMBL/GenBank/DDBJ whole genome shotgun (WGS) entry which is preliminary data.</text>
</comment>
<dbReference type="PANTHER" id="PTHR43316:SF9">
    <property type="entry name" value="ACID DEHALOGENASE, PUTATIVE (AFU_ORTHOLOGUE AFUA_6G14460)-RELATED"/>
    <property type="match status" value="1"/>
</dbReference>
<organism evidence="3 4">
    <name type="scientific">Rhodocollybia butyracea</name>
    <dbReference type="NCBI Taxonomy" id="206335"/>
    <lineage>
        <taxon>Eukaryota</taxon>
        <taxon>Fungi</taxon>
        <taxon>Dikarya</taxon>
        <taxon>Basidiomycota</taxon>
        <taxon>Agaricomycotina</taxon>
        <taxon>Agaricomycetes</taxon>
        <taxon>Agaricomycetidae</taxon>
        <taxon>Agaricales</taxon>
        <taxon>Marasmiineae</taxon>
        <taxon>Omphalotaceae</taxon>
        <taxon>Rhodocollybia</taxon>
    </lineage>
</organism>
<feature type="compositionally biased region" description="Basic and acidic residues" evidence="2">
    <location>
        <begin position="89"/>
        <end position="100"/>
    </location>
</feature>
<reference evidence="3" key="1">
    <citation type="submission" date="2020-11" db="EMBL/GenBank/DDBJ databases">
        <authorList>
            <consortium name="DOE Joint Genome Institute"/>
            <person name="Ahrendt S."/>
            <person name="Riley R."/>
            <person name="Andreopoulos W."/>
            <person name="Labutti K."/>
            <person name="Pangilinan J."/>
            <person name="Ruiz-Duenas F.J."/>
            <person name="Barrasa J.M."/>
            <person name="Sanchez-Garcia M."/>
            <person name="Camarero S."/>
            <person name="Miyauchi S."/>
            <person name="Serrano A."/>
            <person name="Linde D."/>
            <person name="Babiker R."/>
            <person name="Drula E."/>
            <person name="Ayuso-Fernandez I."/>
            <person name="Pacheco R."/>
            <person name="Padilla G."/>
            <person name="Ferreira P."/>
            <person name="Barriuso J."/>
            <person name="Kellner H."/>
            <person name="Castanera R."/>
            <person name="Alfaro M."/>
            <person name="Ramirez L."/>
            <person name="Pisabarro A.G."/>
            <person name="Kuo A."/>
            <person name="Tritt A."/>
            <person name="Lipzen A."/>
            <person name="He G."/>
            <person name="Yan M."/>
            <person name="Ng V."/>
            <person name="Cullen D."/>
            <person name="Martin F."/>
            <person name="Rosso M.-N."/>
            <person name="Henrissat B."/>
            <person name="Hibbett D."/>
            <person name="Martinez A.T."/>
            <person name="Grigoriev I.V."/>
        </authorList>
    </citation>
    <scope>NUCLEOTIDE SEQUENCE</scope>
    <source>
        <strain evidence="3">AH 40177</strain>
    </source>
</reference>
<dbReference type="AlphaFoldDB" id="A0A9P5PNU9"/>
<dbReference type="Gene3D" id="1.10.150.750">
    <property type="match status" value="1"/>
</dbReference>
<dbReference type="SUPFAM" id="SSF56784">
    <property type="entry name" value="HAD-like"/>
    <property type="match status" value="1"/>
</dbReference>
<evidence type="ECO:0000313" key="3">
    <source>
        <dbReference type="EMBL" id="KAF9066669.1"/>
    </source>
</evidence>
<dbReference type="EMBL" id="JADNRY010000083">
    <property type="protein sequence ID" value="KAF9066669.1"/>
    <property type="molecule type" value="Genomic_DNA"/>
</dbReference>